<evidence type="ECO:0000256" key="1">
    <source>
        <dbReference type="SAM" id="SignalP"/>
    </source>
</evidence>
<dbReference type="SUPFAM" id="SSF48208">
    <property type="entry name" value="Six-hairpin glycosidases"/>
    <property type="match status" value="1"/>
</dbReference>
<dbReference type="RefSeq" id="WP_184259344.1">
    <property type="nucleotide sequence ID" value="NZ_JACHIO010000023.1"/>
</dbReference>
<dbReference type="Gene3D" id="1.50.10.20">
    <property type="match status" value="1"/>
</dbReference>
<organism evidence="2 3">
    <name type="scientific">Granulicella mallensis</name>
    <dbReference type="NCBI Taxonomy" id="940614"/>
    <lineage>
        <taxon>Bacteria</taxon>
        <taxon>Pseudomonadati</taxon>
        <taxon>Acidobacteriota</taxon>
        <taxon>Terriglobia</taxon>
        <taxon>Terriglobales</taxon>
        <taxon>Acidobacteriaceae</taxon>
        <taxon>Granulicella</taxon>
    </lineage>
</organism>
<proteinExistence type="predicted"/>
<dbReference type="InterPro" id="IPR005198">
    <property type="entry name" value="Glyco_hydro_76"/>
</dbReference>
<feature type="chain" id="PRO_5030703175" evidence="1">
    <location>
        <begin position="21"/>
        <end position="361"/>
    </location>
</feature>
<comment type="caution">
    <text evidence="2">The sequence shown here is derived from an EMBL/GenBank/DDBJ whole genome shotgun (WGS) entry which is preliminary data.</text>
</comment>
<keyword evidence="1" id="KW-0732">Signal</keyword>
<dbReference type="AlphaFoldDB" id="A0A7W7ZTX8"/>
<evidence type="ECO:0000313" key="2">
    <source>
        <dbReference type="EMBL" id="MBB5066090.1"/>
    </source>
</evidence>
<dbReference type="InterPro" id="IPR008928">
    <property type="entry name" value="6-hairpin_glycosidase_sf"/>
</dbReference>
<dbReference type="Proteomes" id="UP000584867">
    <property type="component" value="Unassembled WGS sequence"/>
</dbReference>
<name>A0A7W7ZTX8_9BACT</name>
<gene>
    <name evidence="2" type="ORF">HDF15_004462</name>
</gene>
<dbReference type="Pfam" id="PF03663">
    <property type="entry name" value="Glyco_hydro_76"/>
    <property type="match status" value="1"/>
</dbReference>
<dbReference type="EMBL" id="JACHIO010000023">
    <property type="protein sequence ID" value="MBB5066090.1"/>
    <property type="molecule type" value="Genomic_DNA"/>
</dbReference>
<evidence type="ECO:0000313" key="3">
    <source>
        <dbReference type="Proteomes" id="UP000584867"/>
    </source>
</evidence>
<protein>
    <submittedName>
        <fullName evidence="2">Putative alpha-1,6-mannanase (GH76 family)</fullName>
    </submittedName>
</protein>
<sequence length="361" mass="39914">MRFHLTALFVLVSFVLPCLAQTQAKRSQTADRSQQVQATARVLAETYDENTGLFRGTGWWNSANGISALVEAARVLHTTEFDAIFQTTFSAAQHQASGFRNEFYDDEGWWALAWLDVYDLRGDRRNLEMSKSIFDDMTTGWSDTCGGGIWWKKNVRYKNAIANELFLSVAVRLAATTSGQDRARYLDWAQKEERWFVNSGMINDQGLINDGLDSACHNNHATTWTYNQGVVLSGLSGLSKLTHDPAPLQLADHIAAAVGRQLVDAQGILHDPCESDCGGDGVQFKGILVRNLVTLQQAHPSPEIVTLLDQNAESVWRNARTENGHFSVNWAGPPQDSGTGSLISALDALTAQVLVEQSKRR</sequence>
<dbReference type="PANTHER" id="PTHR47791:SF1">
    <property type="entry name" value="ENDO MANNANASE, GH76 FAMILY (EUROFUNG)"/>
    <property type="match status" value="1"/>
</dbReference>
<dbReference type="GO" id="GO:0005975">
    <property type="term" value="P:carbohydrate metabolic process"/>
    <property type="evidence" value="ECO:0007669"/>
    <property type="project" value="InterPro"/>
</dbReference>
<dbReference type="InterPro" id="IPR053169">
    <property type="entry name" value="MUG_Protein"/>
</dbReference>
<feature type="signal peptide" evidence="1">
    <location>
        <begin position="1"/>
        <end position="20"/>
    </location>
</feature>
<reference evidence="2 3" key="1">
    <citation type="submission" date="2020-08" db="EMBL/GenBank/DDBJ databases">
        <title>Genomic Encyclopedia of Type Strains, Phase IV (KMG-V): Genome sequencing to study the core and pangenomes of soil and plant-associated prokaryotes.</title>
        <authorList>
            <person name="Whitman W."/>
        </authorList>
    </citation>
    <scope>NUCLEOTIDE SEQUENCE [LARGE SCALE GENOMIC DNA]</scope>
    <source>
        <strain evidence="2 3">X5P3</strain>
    </source>
</reference>
<dbReference type="PANTHER" id="PTHR47791">
    <property type="entry name" value="MEIOTICALLY UP-REGULATED GENE 191 PROTEIN"/>
    <property type="match status" value="1"/>
</dbReference>
<accession>A0A7W7ZTX8</accession>